<reference evidence="1" key="1">
    <citation type="submission" date="2022-08" db="EMBL/GenBank/DDBJ databases">
        <title>Novel sulphate-reducing endosymbionts in the free-living metamonad Anaeramoeba.</title>
        <authorList>
            <person name="Jerlstrom-Hultqvist J."/>
            <person name="Cepicka I."/>
            <person name="Gallot-Lavallee L."/>
            <person name="Salas-Leiva D."/>
            <person name="Curtis B.A."/>
            <person name="Zahonova K."/>
            <person name="Pipaliya S."/>
            <person name="Dacks J."/>
            <person name="Roger A.J."/>
        </authorList>
    </citation>
    <scope>NUCLEOTIDE SEQUENCE</scope>
    <source>
        <strain evidence="1">Busselton2</strain>
    </source>
</reference>
<evidence type="ECO:0000313" key="2">
    <source>
        <dbReference type="Proteomes" id="UP001146793"/>
    </source>
</evidence>
<dbReference type="AlphaFoldDB" id="A0AAV7Y4B9"/>
<proteinExistence type="predicted"/>
<accession>A0AAV7Y4B9</accession>
<name>A0AAV7Y4B9_9EUKA</name>
<dbReference type="EMBL" id="JANTQA010000072">
    <property type="protein sequence ID" value="KAJ3424628.1"/>
    <property type="molecule type" value="Genomic_DNA"/>
</dbReference>
<organism evidence="1 2">
    <name type="scientific">Anaeramoeba flamelloides</name>
    <dbReference type="NCBI Taxonomy" id="1746091"/>
    <lineage>
        <taxon>Eukaryota</taxon>
        <taxon>Metamonada</taxon>
        <taxon>Anaeramoebidae</taxon>
        <taxon>Anaeramoeba</taxon>
    </lineage>
</organism>
<dbReference type="Proteomes" id="UP001146793">
    <property type="component" value="Unassembled WGS sequence"/>
</dbReference>
<protein>
    <submittedName>
        <fullName evidence="1">Uncharacterized protein</fullName>
    </submittedName>
</protein>
<sequence>MYTSDQRKNNGKIIIQRKKKTVDMNCRSQRKPFCRCEKENQPPLEKKSITQMDYLDFDKIIRNKKVINLTSSSRFKAQKHKTLLESNRNENKNNDRKMKNSYFRRNSQMGIPKKKIKKRSNKNQKPFLKCEKKKNFFPNLPPISLPHFSISPSLVNQKYFENSNVLIFHELQKDKIDNQYLRKRTYRKTSLIGSQPNKSGFSKYYRSLTKKKKRSKFMKSSKLKTNQSGRCNPLSKICDLQFDPIENFHNK</sequence>
<gene>
    <name evidence="1" type="ORF">M0812_29351</name>
</gene>
<comment type="caution">
    <text evidence="1">The sequence shown here is derived from an EMBL/GenBank/DDBJ whole genome shotgun (WGS) entry which is preliminary data.</text>
</comment>
<evidence type="ECO:0000313" key="1">
    <source>
        <dbReference type="EMBL" id="KAJ3424628.1"/>
    </source>
</evidence>